<keyword evidence="3" id="KW-0411">Iron-sulfur</keyword>
<dbReference type="GO" id="GO:0046872">
    <property type="term" value="F:metal ion binding"/>
    <property type="evidence" value="ECO:0007669"/>
    <property type="project" value="UniProtKB-KW"/>
</dbReference>
<evidence type="ECO:0000313" key="5">
    <source>
        <dbReference type="EMBL" id="RFT07495.1"/>
    </source>
</evidence>
<dbReference type="Pfam" id="PF13237">
    <property type="entry name" value="Fer4_10"/>
    <property type="match status" value="1"/>
</dbReference>
<dbReference type="InterPro" id="IPR017900">
    <property type="entry name" value="4Fe4S_Fe_S_CS"/>
</dbReference>
<keyword evidence="1" id="KW-0479">Metal-binding</keyword>
<dbReference type="PROSITE" id="PS00198">
    <property type="entry name" value="4FE4S_FER_1"/>
    <property type="match status" value="2"/>
</dbReference>
<feature type="domain" description="4Fe-4S ferredoxin-type" evidence="4">
    <location>
        <begin position="33"/>
        <end position="62"/>
    </location>
</feature>
<dbReference type="Proteomes" id="UP000260649">
    <property type="component" value="Unassembled WGS sequence"/>
</dbReference>
<gene>
    <name evidence="5" type="ORF">DV520_02300</name>
</gene>
<dbReference type="PROSITE" id="PS51379">
    <property type="entry name" value="4FE4S_FER_2"/>
    <property type="match status" value="2"/>
</dbReference>
<proteinExistence type="predicted"/>
<keyword evidence="2" id="KW-0408">Iron</keyword>
<dbReference type="AlphaFoldDB" id="A0A3E2B671"/>
<feature type="domain" description="4Fe-4S ferredoxin-type" evidence="4">
    <location>
        <begin position="1"/>
        <end position="29"/>
    </location>
</feature>
<protein>
    <submittedName>
        <fullName evidence="5">4Fe-4S dicluster domain-containing protein</fullName>
    </submittedName>
</protein>
<reference evidence="5 6" key="1">
    <citation type="submission" date="2018-07" db="EMBL/GenBank/DDBJ databases">
        <title>GABA Modulating Bacteria of the Human Gut Microbiota.</title>
        <authorList>
            <person name="Strandwitz P."/>
            <person name="Kim K.H."/>
            <person name="Terekhova D."/>
            <person name="Liu J.K."/>
            <person name="Sharma A."/>
            <person name="Levering J."/>
            <person name="Mcdonald D."/>
            <person name="Dietrich D."/>
            <person name="Ramadhar T.R."/>
            <person name="Lekbua A."/>
            <person name="Mroue N."/>
            <person name="Liston C."/>
            <person name="Stewart E.J."/>
            <person name="Dubin M.J."/>
            <person name="Zengler K."/>
            <person name="Knight R."/>
            <person name="Gilbert J.A."/>
            <person name="Clardy J."/>
            <person name="Lewis K."/>
        </authorList>
    </citation>
    <scope>NUCLEOTIDE SEQUENCE [LARGE SCALE GENOMIC DNA]</scope>
    <source>
        <strain evidence="5 6">KLE1738</strain>
    </source>
</reference>
<dbReference type="GO" id="GO:0051536">
    <property type="term" value="F:iron-sulfur cluster binding"/>
    <property type="evidence" value="ECO:0007669"/>
    <property type="project" value="UniProtKB-KW"/>
</dbReference>
<dbReference type="SUPFAM" id="SSF54862">
    <property type="entry name" value="4Fe-4S ferredoxins"/>
    <property type="match status" value="1"/>
</dbReference>
<evidence type="ECO:0000256" key="1">
    <source>
        <dbReference type="ARBA" id="ARBA00022723"/>
    </source>
</evidence>
<dbReference type="RefSeq" id="WP_021919477.1">
    <property type="nucleotide sequence ID" value="NZ_CAKXKJ010000009.1"/>
</dbReference>
<accession>A0A3E2B671</accession>
<comment type="caution">
    <text evidence="5">The sequence shown here is derived from an EMBL/GenBank/DDBJ whole genome shotgun (WGS) entry which is preliminary data.</text>
</comment>
<name>A0A3E2B671_9FIRM</name>
<dbReference type="OrthoDB" id="9803397at2"/>
<dbReference type="InterPro" id="IPR017896">
    <property type="entry name" value="4Fe4S_Fe-S-bd"/>
</dbReference>
<organism evidence="5 6">
    <name type="scientific">Evtepia gabavorous</name>
    <dbReference type="NCBI Taxonomy" id="2211183"/>
    <lineage>
        <taxon>Bacteria</taxon>
        <taxon>Bacillati</taxon>
        <taxon>Bacillota</taxon>
        <taxon>Clostridia</taxon>
        <taxon>Eubacteriales</taxon>
        <taxon>Evtepia</taxon>
    </lineage>
</organism>
<evidence type="ECO:0000256" key="3">
    <source>
        <dbReference type="ARBA" id="ARBA00023014"/>
    </source>
</evidence>
<evidence type="ECO:0000259" key="4">
    <source>
        <dbReference type="PROSITE" id="PS51379"/>
    </source>
</evidence>
<sequence>MYAINPELCTFCKKCMEECPSGAITEGSVDGKEVCVVNADCIDCGGCEDACETEPKAIGYKE</sequence>
<dbReference type="GeneID" id="97994570"/>
<evidence type="ECO:0000313" key="6">
    <source>
        <dbReference type="Proteomes" id="UP000260649"/>
    </source>
</evidence>
<keyword evidence="6" id="KW-1185">Reference proteome</keyword>
<dbReference type="Gene3D" id="3.30.70.20">
    <property type="match status" value="1"/>
</dbReference>
<evidence type="ECO:0000256" key="2">
    <source>
        <dbReference type="ARBA" id="ARBA00023004"/>
    </source>
</evidence>
<dbReference type="EMBL" id="QQRQ01000002">
    <property type="protein sequence ID" value="RFT07495.1"/>
    <property type="molecule type" value="Genomic_DNA"/>
</dbReference>